<proteinExistence type="predicted"/>
<dbReference type="InterPro" id="IPR013114">
    <property type="entry name" value="FabA_FabZ"/>
</dbReference>
<dbReference type="EC" id="4.2.1.59" evidence="2"/>
<evidence type="ECO:0000313" key="2">
    <source>
        <dbReference type="EMBL" id="TWT94750.1"/>
    </source>
</evidence>
<protein>
    <submittedName>
        <fullName evidence="2">3-hydroxyacyl-[acyl-carrier-protein] dehydratase FabZ</fullName>
        <ecNumber evidence="2">4.2.1.59</ecNumber>
    </submittedName>
</protein>
<dbReference type="EMBL" id="SJPR01000006">
    <property type="protein sequence ID" value="TWT94750.1"/>
    <property type="molecule type" value="Genomic_DNA"/>
</dbReference>
<accession>A0A5C6A5S8</accession>
<comment type="caution">
    <text evidence="2">The sequence shown here is derived from an EMBL/GenBank/DDBJ whole genome shotgun (WGS) entry which is preliminary data.</text>
</comment>
<name>A0A5C6A5S8_9BACT</name>
<dbReference type="InterPro" id="IPR029069">
    <property type="entry name" value="HotDog_dom_sf"/>
</dbReference>
<evidence type="ECO:0000256" key="1">
    <source>
        <dbReference type="ARBA" id="ARBA00023239"/>
    </source>
</evidence>
<organism evidence="2 3">
    <name type="scientific">Botrimarina colliarenosi</name>
    <dbReference type="NCBI Taxonomy" id="2528001"/>
    <lineage>
        <taxon>Bacteria</taxon>
        <taxon>Pseudomonadati</taxon>
        <taxon>Planctomycetota</taxon>
        <taxon>Planctomycetia</taxon>
        <taxon>Pirellulales</taxon>
        <taxon>Lacipirellulaceae</taxon>
        <taxon>Botrimarina</taxon>
    </lineage>
</organism>
<gene>
    <name evidence="2" type="primary">fabZ_4</name>
    <name evidence="2" type="ORF">Pla108_35990</name>
</gene>
<dbReference type="PANTHER" id="PTHR30272:SF1">
    <property type="entry name" value="3-HYDROXYACYL-[ACYL-CARRIER-PROTEIN] DEHYDRATASE"/>
    <property type="match status" value="1"/>
</dbReference>
<evidence type="ECO:0000313" key="3">
    <source>
        <dbReference type="Proteomes" id="UP000317421"/>
    </source>
</evidence>
<dbReference type="OrthoDB" id="272251at2"/>
<keyword evidence="3" id="KW-1185">Reference proteome</keyword>
<sequence length="181" mass="19719">MSAKDPILDPLTLDFERPLARLEDIRKLIPQRDAIEQLTAVVYENLETNTVAGYRDVTDGEFWVSGHMPGLPLMPGVIMCEAAAQLASFFVQRNDLLGCEMVGFGGLDEVRFRGTVVPGDRLVIINQMIQVRRGRMIRARFQCFVGSGIVCEGQLIGVPIPVEALRASGLGGSTRLGGSTT</sequence>
<dbReference type="Proteomes" id="UP000317421">
    <property type="component" value="Unassembled WGS sequence"/>
</dbReference>
<dbReference type="GO" id="GO:0019171">
    <property type="term" value="F:(3R)-hydroxyacyl-[acyl-carrier-protein] dehydratase activity"/>
    <property type="evidence" value="ECO:0007669"/>
    <property type="project" value="UniProtKB-EC"/>
</dbReference>
<keyword evidence="1 2" id="KW-0456">Lyase</keyword>
<dbReference type="SUPFAM" id="SSF54637">
    <property type="entry name" value="Thioesterase/thiol ester dehydrase-isomerase"/>
    <property type="match status" value="1"/>
</dbReference>
<reference evidence="2 3" key="1">
    <citation type="submission" date="2019-02" db="EMBL/GenBank/DDBJ databases">
        <title>Deep-cultivation of Planctomycetes and their phenomic and genomic characterization uncovers novel biology.</title>
        <authorList>
            <person name="Wiegand S."/>
            <person name="Jogler M."/>
            <person name="Boedeker C."/>
            <person name="Pinto D."/>
            <person name="Vollmers J."/>
            <person name="Rivas-Marin E."/>
            <person name="Kohn T."/>
            <person name="Peeters S.H."/>
            <person name="Heuer A."/>
            <person name="Rast P."/>
            <person name="Oberbeckmann S."/>
            <person name="Bunk B."/>
            <person name="Jeske O."/>
            <person name="Meyerdierks A."/>
            <person name="Storesund J.E."/>
            <person name="Kallscheuer N."/>
            <person name="Luecker S."/>
            <person name="Lage O.M."/>
            <person name="Pohl T."/>
            <person name="Merkel B.J."/>
            <person name="Hornburger P."/>
            <person name="Mueller R.-W."/>
            <person name="Bruemmer F."/>
            <person name="Labrenz M."/>
            <person name="Spormann A.M."/>
            <person name="Op Den Camp H."/>
            <person name="Overmann J."/>
            <person name="Amann R."/>
            <person name="Jetten M.S.M."/>
            <person name="Mascher T."/>
            <person name="Medema M.H."/>
            <person name="Devos D.P."/>
            <person name="Kaster A.-K."/>
            <person name="Ovreas L."/>
            <person name="Rohde M."/>
            <person name="Galperin M.Y."/>
            <person name="Jogler C."/>
        </authorList>
    </citation>
    <scope>NUCLEOTIDE SEQUENCE [LARGE SCALE GENOMIC DNA]</scope>
    <source>
        <strain evidence="2 3">Pla108</strain>
    </source>
</reference>
<dbReference type="Gene3D" id="3.10.129.10">
    <property type="entry name" value="Hotdog Thioesterase"/>
    <property type="match status" value="1"/>
</dbReference>
<dbReference type="PANTHER" id="PTHR30272">
    <property type="entry name" value="3-HYDROXYACYL-[ACYL-CARRIER-PROTEIN] DEHYDRATASE"/>
    <property type="match status" value="1"/>
</dbReference>
<dbReference type="AlphaFoldDB" id="A0A5C6A5S8"/>
<dbReference type="RefSeq" id="WP_146446304.1">
    <property type="nucleotide sequence ID" value="NZ_SJPR01000006.1"/>
</dbReference>
<dbReference type="Pfam" id="PF07977">
    <property type="entry name" value="FabA"/>
    <property type="match status" value="1"/>
</dbReference>